<dbReference type="AlphaFoldDB" id="A0A1G6K3S6"/>
<organism evidence="2 3">
    <name type="scientific">Succiniclasticum ruminis</name>
    <dbReference type="NCBI Taxonomy" id="40841"/>
    <lineage>
        <taxon>Bacteria</taxon>
        <taxon>Bacillati</taxon>
        <taxon>Bacillota</taxon>
        <taxon>Negativicutes</taxon>
        <taxon>Acidaminococcales</taxon>
        <taxon>Acidaminococcaceae</taxon>
        <taxon>Succiniclasticum</taxon>
    </lineage>
</organism>
<gene>
    <name evidence="2" type="ORF">SAMN04487864_10449</name>
</gene>
<dbReference type="RefSeq" id="WP_093729749.1">
    <property type="nucleotide sequence ID" value="NZ_FMYW01000004.1"/>
</dbReference>
<keyword evidence="3" id="KW-1185">Reference proteome</keyword>
<dbReference type="Proteomes" id="UP000198943">
    <property type="component" value="Unassembled WGS sequence"/>
</dbReference>
<evidence type="ECO:0000313" key="2">
    <source>
        <dbReference type="EMBL" id="SDC25679.1"/>
    </source>
</evidence>
<proteinExistence type="predicted"/>
<feature type="signal peptide" evidence="1">
    <location>
        <begin position="1"/>
        <end position="23"/>
    </location>
</feature>
<protein>
    <recommendedName>
        <fullName evidence="4">Lipoprotein</fullName>
    </recommendedName>
</protein>
<evidence type="ECO:0000256" key="1">
    <source>
        <dbReference type="SAM" id="SignalP"/>
    </source>
</evidence>
<feature type="chain" id="PRO_5038792067" description="Lipoprotein" evidence="1">
    <location>
        <begin position="24"/>
        <end position="342"/>
    </location>
</feature>
<dbReference type="EMBL" id="FMYW01000004">
    <property type="protein sequence ID" value="SDC25679.1"/>
    <property type="molecule type" value="Genomic_DNA"/>
</dbReference>
<evidence type="ECO:0008006" key="4">
    <source>
        <dbReference type="Google" id="ProtNLM"/>
    </source>
</evidence>
<sequence length="342" mass="39300">MRFWKFGLFLLFCSLFGLQGCTGAEDKPAQKPEQKPDISFTPSEIQKSEISFLHNNYCYEFIMERDGDKILCTMRTIKSRFNPPPPSSGFTGMKPGTEAPKKNERIFPRGCSFTVNEKALADLDQLLQKGGINIAAATTDPTEVKQLRLLYVEYKNGKHITLNRVGKDSPFRKEVPDEKLAAFMEQLAKDNGQKLYDGTVMLGQLLQCHYSSAGSSSGGHHFIDLSRKSKTEALFESRFKAWYNSPEKTQNRIIPAQMMDDMEALGREYKIDTWEPFRETDLIALDAASVSISLSYGKPWSWVKWDMRMGPHHEFTRPQSEYYRKIYKQLLDEDKKGIDKYY</sequence>
<evidence type="ECO:0000313" key="3">
    <source>
        <dbReference type="Proteomes" id="UP000198943"/>
    </source>
</evidence>
<keyword evidence="1" id="KW-0732">Signal</keyword>
<reference evidence="3" key="1">
    <citation type="submission" date="2016-10" db="EMBL/GenBank/DDBJ databases">
        <authorList>
            <person name="Varghese N."/>
            <person name="Submissions S."/>
        </authorList>
    </citation>
    <scope>NUCLEOTIDE SEQUENCE [LARGE SCALE GENOMIC DNA]</scope>
    <source>
        <strain evidence="3">DSM 11005</strain>
    </source>
</reference>
<dbReference type="PROSITE" id="PS51257">
    <property type="entry name" value="PROKAR_LIPOPROTEIN"/>
    <property type="match status" value="1"/>
</dbReference>
<accession>A0A1G6K3S6</accession>
<name>A0A1G6K3S6_9FIRM</name>
<dbReference type="OrthoDB" id="9819176at2"/>